<feature type="transmembrane region" description="Helical" evidence="6">
    <location>
        <begin position="26"/>
        <end position="51"/>
    </location>
</feature>
<dbReference type="OrthoDB" id="1641903at2759"/>
<evidence type="ECO:0000256" key="6">
    <source>
        <dbReference type="SAM" id="Phobius"/>
    </source>
</evidence>
<feature type="transmembrane region" description="Helical" evidence="6">
    <location>
        <begin position="188"/>
        <end position="206"/>
    </location>
</feature>
<comment type="caution">
    <text evidence="7">The sequence shown here is derived from an EMBL/GenBank/DDBJ whole genome shotgun (WGS) entry which is preliminary data.</text>
</comment>
<dbReference type="InterPro" id="IPR006043">
    <property type="entry name" value="NCS2"/>
</dbReference>
<accession>A0A9P1ISV7</accession>
<keyword evidence="5 6" id="KW-0472">Membrane</keyword>
<keyword evidence="4 6" id="KW-1133">Transmembrane helix</keyword>
<evidence type="ECO:0000256" key="4">
    <source>
        <dbReference type="ARBA" id="ARBA00022989"/>
    </source>
</evidence>
<evidence type="ECO:0000313" key="7">
    <source>
        <dbReference type="EMBL" id="CAI5450660.1"/>
    </source>
</evidence>
<evidence type="ECO:0000256" key="5">
    <source>
        <dbReference type="ARBA" id="ARBA00023136"/>
    </source>
</evidence>
<keyword evidence="8" id="KW-1185">Reference proteome</keyword>
<comment type="subcellular location">
    <subcellularLocation>
        <location evidence="1">Membrane</location>
        <topology evidence="1">Multi-pass membrane protein</topology>
    </subcellularLocation>
</comment>
<dbReference type="Proteomes" id="UP001152747">
    <property type="component" value="Unassembled WGS sequence"/>
</dbReference>
<evidence type="ECO:0000256" key="2">
    <source>
        <dbReference type="ARBA" id="ARBA00008821"/>
    </source>
</evidence>
<name>A0A9P1ISV7_9PELO</name>
<gene>
    <name evidence="7" type="ORF">CAMP_LOCUS13297</name>
</gene>
<dbReference type="GO" id="GO:0016020">
    <property type="term" value="C:membrane"/>
    <property type="evidence" value="ECO:0007669"/>
    <property type="project" value="UniProtKB-SubCell"/>
</dbReference>
<feature type="transmembrane region" description="Helical" evidence="6">
    <location>
        <begin position="156"/>
        <end position="176"/>
    </location>
</feature>
<dbReference type="EMBL" id="CANHGI010000005">
    <property type="protein sequence ID" value="CAI5450660.1"/>
    <property type="molecule type" value="Genomic_DNA"/>
</dbReference>
<feature type="transmembrane region" description="Helical" evidence="6">
    <location>
        <begin position="72"/>
        <end position="92"/>
    </location>
</feature>
<evidence type="ECO:0000256" key="1">
    <source>
        <dbReference type="ARBA" id="ARBA00004141"/>
    </source>
</evidence>
<comment type="similarity">
    <text evidence="2">Belongs to the nucleobase:cation symporter-2 (NCS2) (TC 2.A.40) family.</text>
</comment>
<reference evidence="7" key="1">
    <citation type="submission" date="2022-11" db="EMBL/GenBank/DDBJ databases">
        <authorList>
            <person name="Kikuchi T."/>
        </authorList>
    </citation>
    <scope>NUCLEOTIDE SEQUENCE</scope>
    <source>
        <strain evidence="7">PS1010</strain>
    </source>
</reference>
<dbReference type="Pfam" id="PF00860">
    <property type="entry name" value="Xan_ur_permease"/>
    <property type="match status" value="1"/>
</dbReference>
<evidence type="ECO:0000256" key="3">
    <source>
        <dbReference type="ARBA" id="ARBA00022692"/>
    </source>
</evidence>
<keyword evidence="3 6" id="KW-0812">Transmembrane</keyword>
<protein>
    <submittedName>
        <fullName evidence="7">Uncharacterized protein</fullName>
    </submittedName>
</protein>
<dbReference type="AlphaFoldDB" id="A0A9P1ISV7"/>
<sequence length="235" mass="25995">MDFQTEKKPNIAPKRPFLKAKHTPPIGLALLYGFQQVMVCVSALLTVPLLMAQELCAGSSIARLRQTLISSTFVSSGLSTIIQTLLGMRLALLQGTAFAYVPSVQGFFKEYKSCNATEEDFVPEEVYYERLALLQGCLIASSFAPMLIGATGIVGVLTKFIGPLTVSPLMMLLAYSQVETMVDRVTQHWVAVVQAVTLFATILYLAELKVPIPRLRDGKFHWYYVDIFGQYPVGF</sequence>
<proteinExistence type="inferred from homology"/>
<dbReference type="GO" id="GO:0022857">
    <property type="term" value="F:transmembrane transporter activity"/>
    <property type="evidence" value="ECO:0007669"/>
    <property type="project" value="InterPro"/>
</dbReference>
<dbReference type="PANTHER" id="PTHR11119">
    <property type="entry name" value="XANTHINE-URACIL / VITAMIN C PERMEASE FAMILY MEMBER"/>
    <property type="match status" value="1"/>
</dbReference>
<organism evidence="7 8">
    <name type="scientific">Caenorhabditis angaria</name>
    <dbReference type="NCBI Taxonomy" id="860376"/>
    <lineage>
        <taxon>Eukaryota</taxon>
        <taxon>Metazoa</taxon>
        <taxon>Ecdysozoa</taxon>
        <taxon>Nematoda</taxon>
        <taxon>Chromadorea</taxon>
        <taxon>Rhabditida</taxon>
        <taxon>Rhabditina</taxon>
        <taxon>Rhabditomorpha</taxon>
        <taxon>Rhabditoidea</taxon>
        <taxon>Rhabditidae</taxon>
        <taxon>Peloderinae</taxon>
        <taxon>Caenorhabditis</taxon>
    </lineage>
</organism>
<evidence type="ECO:0000313" key="8">
    <source>
        <dbReference type="Proteomes" id="UP001152747"/>
    </source>
</evidence>